<dbReference type="Pfam" id="PF25990">
    <property type="entry name" value="Beta-barrel_YknX"/>
    <property type="match status" value="1"/>
</dbReference>
<evidence type="ECO:0000256" key="2">
    <source>
        <dbReference type="SAM" id="MobiDB-lite"/>
    </source>
</evidence>
<dbReference type="Gene3D" id="2.40.50.100">
    <property type="match status" value="1"/>
</dbReference>
<accession>A0ABS1TNT8</accession>
<feature type="compositionally biased region" description="Low complexity" evidence="2">
    <location>
        <begin position="310"/>
        <end position="330"/>
    </location>
</feature>
<evidence type="ECO:0000259" key="4">
    <source>
        <dbReference type="Pfam" id="PF00364"/>
    </source>
</evidence>
<evidence type="ECO:0000259" key="5">
    <source>
        <dbReference type="Pfam" id="PF25990"/>
    </source>
</evidence>
<dbReference type="RefSeq" id="WP_202652869.1">
    <property type="nucleotide sequence ID" value="NZ_JAESWB010000045.1"/>
</dbReference>
<dbReference type="InterPro" id="IPR011053">
    <property type="entry name" value="Single_hybrid_motif"/>
</dbReference>
<protein>
    <submittedName>
        <fullName evidence="6">Efflux RND transporter periplasmic adaptor subunit</fullName>
    </submittedName>
</protein>
<dbReference type="Gene3D" id="2.40.420.20">
    <property type="match status" value="1"/>
</dbReference>
<feature type="region of interest" description="Disordered" evidence="2">
    <location>
        <begin position="282"/>
        <end position="330"/>
    </location>
</feature>
<dbReference type="PANTHER" id="PTHR30469:SF33">
    <property type="entry name" value="SLR1207 PROTEIN"/>
    <property type="match status" value="1"/>
</dbReference>
<dbReference type="InterPro" id="IPR000089">
    <property type="entry name" value="Biotin_lipoyl"/>
</dbReference>
<keyword evidence="3" id="KW-0812">Transmembrane</keyword>
<keyword evidence="3" id="KW-0472">Membrane</keyword>
<evidence type="ECO:0000313" key="7">
    <source>
        <dbReference type="Proteomes" id="UP000623967"/>
    </source>
</evidence>
<dbReference type="NCBIfam" id="TIGR01730">
    <property type="entry name" value="RND_mfp"/>
    <property type="match status" value="1"/>
</dbReference>
<name>A0ABS1TNT8_9BACI</name>
<dbReference type="InterPro" id="IPR006143">
    <property type="entry name" value="RND_pump_MFP"/>
</dbReference>
<dbReference type="Proteomes" id="UP000623967">
    <property type="component" value="Unassembled WGS sequence"/>
</dbReference>
<comment type="caution">
    <text evidence="6">The sequence shown here is derived from an EMBL/GenBank/DDBJ whole genome shotgun (WGS) entry which is preliminary data.</text>
</comment>
<sequence length="330" mass="34593">MKKWIWIIIGVLVIGFVGFQWYNSKTSSAETVQQVRTAVVQKGKLEVKVSGSGSVAAVTSEDITANEDNNEIDEVLVSAGEKVNEGDELITFTDGSDPITAPADGTITTVSVKDGDRITKGEAVAHLTDYSDLETVVQIDELDIPKVKKNQTATVTVNAFPDQTFAGKVTSVAREGSSENGTSTFDVTIHFNKPQNLKVGMSTEASILTETKKNALYVPVDAVYTSNNEKYVLVASANAGTDNGSSSAAGNTQKQTVKTGIANEDYVEITDGVTEGETVQLPQLASDSSSSSQQRGVMQGFGGMGGMTGGMPPSGINKGSSSNSNGRSGN</sequence>
<keyword evidence="7" id="KW-1185">Reference proteome</keyword>
<feature type="domain" description="YknX-like beta-barrel" evidence="5">
    <location>
        <begin position="138"/>
        <end position="204"/>
    </location>
</feature>
<evidence type="ECO:0000313" key="6">
    <source>
        <dbReference type="EMBL" id="MBL4951585.1"/>
    </source>
</evidence>
<dbReference type="PANTHER" id="PTHR30469">
    <property type="entry name" value="MULTIDRUG RESISTANCE PROTEIN MDTA"/>
    <property type="match status" value="1"/>
</dbReference>
<reference evidence="6 7" key="1">
    <citation type="submission" date="2021-01" db="EMBL/GenBank/DDBJ databases">
        <title>Genome public.</title>
        <authorList>
            <person name="Liu C."/>
            <person name="Sun Q."/>
        </authorList>
    </citation>
    <scope>NUCLEOTIDE SEQUENCE [LARGE SCALE GENOMIC DNA]</scope>
    <source>
        <strain evidence="6 7">YIM B02564</strain>
    </source>
</reference>
<comment type="similarity">
    <text evidence="1">Belongs to the membrane fusion protein (MFP) (TC 8.A.1) family.</text>
</comment>
<dbReference type="SUPFAM" id="SSF51230">
    <property type="entry name" value="Single hybrid motif"/>
    <property type="match status" value="1"/>
</dbReference>
<evidence type="ECO:0000256" key="3">
    <source>
        <dbReference type="SAM" id="Phobius"/>
    </source>
</evidence>
<dbReference type="InterPro" id="IPR058636">
    <property type="entry name" value="Beta-barrel_YknX"/>
</dbReference>
<proteinExistence type="inferred from homology"/>
<dbReference type="Pfam" id="PF00364">
    <property type="entry name" value="Biotin_lipoyl"/>
    <property type="match status" value="1"/>
</dbReference>
<dbReference type="Gene3D" id="2.40.30.170">
    <property type="match status" value="1"/>
</dbReference>
<evidence type="ECO:0000256" key="1">
    <source>
        <dbReference type="ARBA" id="ARBA00009477"/>
    </source>
</evidence>
<feature type="domain" description="Lipoyl-binding" evidence="4">
    <location>
        <begin position="68"/>
        <end position="126"/>
    </location>
</feature>
<feature type="compositionally biased region" description="Low complexity" evidence="2">
    <location>
        <begin position="286"/>
        <end position="298"/>
    </location>
</feature>
<dbReference type="EMBL" id="JAESWB010000045">
    <property type="protein sequence ID" value="MBL4951585.1"/>
    <property type="molecule type" value="Genomic_DNA"/>
</dbReference>
<organism evidence="6 7">
    <name type="scientific">Neobacillus paridis</name>
    <dbReference type="NCBI Taxonomy" id="2803862"/>
    <lineage>
        <taxon>Bacteria</taxon>
        <taxon>Bacillati</taxon>
        <taxon>Bacillota</taxon>
        <taxon>Bacilli</taxon>
        <taxon>Bacillales</taxon>
        <taxon>Bacillaceae</taxon>
        <taxon>Neobacillus</taxon>
    </lineage>
</organism>
<feature type="transmembrane region" description="Helical" evidence="3">
    <location>
        <begin position="5"/>
        <end position="22"/>
    </location>
</feature>
<feature type="compositionally biased region" description="Gly residues" evidence="2">
    <location>
        <begin position="299"/>
        <end position="309"/>
    </location>
</feature>
<gene>
    <name evidence="6" type="ORF">JK635_04930</name>
</gene>
<keyword evidence="3" id="KW-1133">Transmembrane helix</keyword>